<accession>A0ABY8U0W1</accession>
<name>A0ABY8U0W1_TETOB</name>
<reference evidence="3 4" key="1">
    <citation type="submission" date="2023-05" db="EMBL/GenBank/DDBJ databases">
        <title>A 100% complete, gapless, phased diploid assembly of the Scenedesmus obliquus UTEX 3031 genome.</title>
        <authorList>
            <person name="Biondi T.C."/>
            <person name="Hanschen E.R."/>
            <person name="Kwon T."/>
            <person name="Eng W."/>
            <person name="Kruse C.P.S."/>
            <person name="Koehler S.I."/>
            <person name="Kunde Y."/>
            <person name="Gleasner C.D."/>
            <person name="You Mak K.T."/>
            <person name="Polle J."/>
            <person name="Hovde B.T."/>
            <person name="Starkenburg S.R."/>
        </authorList>
    </citation>
    <scope>NUCLEOTIDE SEQUENCE [LARGE SCALE GENOMIC DNA]</scope>
    <source>
        <strain evidence="3 4">DOE0152z</strain>
    </source>
</reference>
<feature type="compositionally biased region" description="Low complexity" evidence="2">
    <location>
        <begin position="173"/>
        <end position="183"/>
    </location>
</feature>
<feature type="compositionally biased region" description="Low complexity" evidence="2">
    <location>
        <begin position="151"/>
        <end position="162"/>
    </location>
</feature>
<evidence type="ECO:0000256" key="2">
    <source>
        <dbReference type="SAM" id="MobiDB-lite"/>
    </source>
</evidence>
<evidence type="ECO:0000313" key="4">
    <source>
        <dbReference type="Proteomes" id="UP001244341"/>
    </source>
</evidence>
<keyword evidence="4" id="KW-1185">Reference proteome</keyword>
<feature type="region of interest" description="Disordered" evidence="2">
    <location>
        <begin position="151"/>
        <end position="227"/>
    </location>
</feature>
<comment type="subcellular location">
    <subcellularLocation>
        <location evidence="1">Endoplasmic reticulum membrane</location>
    </subcellularLocation>
</comment>
<dbReference type="EMBL" id="CP126213">
    <property type="protein sequence ID" value="WIA15084.1"/>
    <property type="molecule type" value="Genomic_DNA"/>
</dbReference>
<proteinExistence type="predicted"/>
<protein>
    <recommendedName>
        <fullName evidence="5">SMP-LTD domain-containing protein</fullName>
    </recommendedName>
</protein>
<dbReference type="PANTHER" id="PTHR13466:SF0">
    <property type="entry name" value="SMP-LTD DOMAIN-CONTAINING PROTEIN"/>
    <property type="match status" value="1"/>
</dbReference>
<evidence type="ECO:0008006" key="5">
    <source>
        <dbReference type="Google" id="ProtNLM"/>
    </source>
</evidence>
<dbReference type="Proteomes" id="UP001244341">
    <property type="component" value="Chromosome 6b"/>
</dbReference>
<organism evidence="3 4">
    <name type="scientific">Tetradesmus obliquus</name>
    <name type="common">Green alga</name>
    <name type="synonym">Acutodesmus obliquus</name>
    <dbReference type="NCBI Taxonomy" id="3088"/>
    <lineage>
        <taxon>Eukaryota</taxon>
        <taxon>Viridiplantae</taxon>
        <taxon>Chlorophyta</taxon>
        <taxon>core chlorophytes</taxon>
        <taxon>Chlorophyceae</taxon>
        <taxon>CS clade</taxon>
        <taxon>Sphaeropleales</taxon>
        <taxon>Scenedesmaceae</taxon>
        <taxon>Tetradesmus</taxon>
    </lineage>
</organism>
<gene>
    <name evidence="3" type="ORF">OEZ85_001781</name>
</gene>
<evidence type="ECO:0000256" key="1">
    <source>
        <dbReference type="ARBA" id="ARBA00004586"/>
    </source>
</evidence>
<sequence>MLQSSDFAGRLGGALQQWLNGIRRPAYLDRPQLVNLDLGSSMPIINSLKLSACPGTGAVATPQLQLDICYEAQQAHESAAASRSPGKKLLGMLHLRKASARALLYLPASMRRIPVQLVVEVTQLEGSMLMWLPPPPSDRLWISFMAPPKDSSSLTSSSSNSSCGWAGDTADSQQQQQQQQQQEEGNEEEWWMGEASAQLPKSEPKQSVMGASAPMTPRERSSSARVHSCPLVDADLRRSSACETAAASITEDGWHAASGSHSAAAAAATGPHSGAGRCRVMSETADSSADERAGSGISGGERGFASALLPGKFWKKRRSKSSRQLLQVGGADPVADMAVAVQSGILAL</sequence>
<evidence type="ECO:0000313" key="3">
    <source>
        <dbReference type="EMBL" id="WIA15084.1"/>
    </source>
</evidence>
<dbReference type="PANTHER" id="PTHR13466">
    <property type="entry name" value="TEX2 PROTEIN-RELATED"/>
    <property type="match status" value="1"/>
</dbReference>